<keyword evidence="4" id="KW-0133">Cell shape</keyword>
<keyword evidence="5" id="KW-0573">Peptidoglycan synthesis</keyword>
<dbReference type="Proteomes" id="UP000476332">
    <property type="component" value="Unassembled WGS sequence"/>
</dbReference>
<comment type="pathway">
    <text evidence="1">Cell wall biogenesis; peptidoglycan biosynthesis.</text>
</comment>
<dbReference type="InterPro" id="IPR038063">
    <property type="entry name" value="Transpep_catalytic_dom"/>
</dbReference>
<dbReference type="GO" id="GO:0009252">
    <property type="term" value="P:peptidoglycan biosynthetic process"/>
    <property type="evidence" value="ECO:0007669"/>
    <property type="project" value="UniProtKB-UniPathway"/>
</dbReference>
<evidence type="ECO:0000256" key="2">
    <source>
        <dbReference type="ARBA" id="ARBA00005992"/>
    </source>
</evidence>
<evidence type="ECO:0000313" key="9">
    <source>
        <dbReference type="EMBL" id="NDV88583.1"/>
    </source>
</evidence>
<evidence type="ECO:0000256" key="3">
    <source>
        <dbReference type="ARBA" id="ARBA00022679"/>
    </source>
</evidence>
<feature type="region of interest" description="Disordered" evidence="7">
    <location>
        <begin position="52"/>
        <end position="73"/>
    </location>
</feature>
<evidence type="ECO:0000256" key="6">
    <source>
        <dbReference type="ARBA" id="ARBA00023316"/>
    </source>
</evidence>
<keyword evidence="10" id="KW-1185">Reference proteome</keyword>
<dbReference type="EMBL" id="JAAAMJ010000017">
    <property type="protein sequence ID" value="NDV88583.1"/>
    <property type="molecule type" value="Genomic_DNA"/>
</dbReference>
<keyword evidence="6" id="KW-0961">Cell wall biogenesis/degradation</keyword>
<dbReference type="GO" id="GO:0004180">
    <property type="term" value="F:carboxypeptidase activity"/>
    <property type="evidence" value="ECO:0007669"/>
    <property type="project" value="UniProtKB-ARBA"/>
</dbReference>
<proteinExistence type="inferred from homology"/>
<dbReference type="GO" id="GO:0008360">
    <property type="term" value="P:regulation of cell shape"/>
    <property type="evidence" value="ECO:0007669"/>
    <property type="project" value="UniProtKB-KW"/>
</dbReference>
<evidence type="ECO:0000256" key="1">
    <source>
        <dbReference type="ARBA" id="ARBA00004752"/>
    </source>
</evidence>
<feature type="domain" description="L,D-TPase catalytic" evidence="8">
    <location>
        <begin position="2"/>
        <end position="63"/>
    </location>
</feature>
<evidence type="ECO:0000256" key="4">
    <source>
        <dbReference type="ARBA" id="ARBA00022960"/>
    </source>
</evidence>
<dbReference type="InterPro" id="IPR005490">
    <property type="entry name" value="LD_TPept_cat_dom"/>
</dbReference>
<comment type="similarity">
    <text evidence="2">Belongs to the YkuD family.</text>
</comment>
<evidence type="ECO:0000259" key="8">
    <source>
        <dbReference type="Pfam" id="PF03734"/>
    </source>
</evidence>
<dbReference type="CDD" id="cd16913">
    <property type="entry name" value="YkuD_like"/>
    <property type="match status" value="1"/>
</dbReference>
<gene>
    <name evidence="9" type="ORF">GTW51_17920</name>
</gene>
<dbReference type="SUPFAM" id="SSF141523">
    <property type="entry name" value="L,D-transpeptidase catalytic domain-like"/>
    <property type="match status" value="1"/>
</dbReference>
<organism evidence="9 10">
    <name type="scientific">Aurantimonas aggregata</name>
    <dbReference type="NCBI Taxonomy" id="2047720"/>
    <lineage>
        <taxon>Bacteria</taxon>
        <taxon>Pseudomonadati</taxon>
        <taxon>Pseudomonadota</taxon>
        <taxon>Alphaproteobacteria</taxon>
        <taxon>Hyphomicrobiales</taxon>
        <taxon>Aurantimonadaceae</taxon>
        <taxon>Aurantimonas</taxon>
    </lineage>
</organism>
<comment type="caution">
    <text evidence="9">The sequence shown here is derived from an EMBL/GenBank/DDBJ whole genome shotgun (WGS) entry which is preliminary data.</text>
</comment>
<dbReference type="AlphaFoldDB" id="A0A6L9ML70"/>
<dbReference type="GO" id="GO:0016740">
    <property type="term" value="F:transferase activity"/>
    <property type="evidence" value="ECO:0007669"/>
    <property type="project" value="UniProtKB-KW"/>
</dbReference>
<evidence type="ECO:0000256" key="5">
    <source>
        <dbReference type="ARBA" id="ARBA00022984"/>
    </source>
</evidence>
<reference evidence="9 10" key="1">
    <citation type="submission" date="2020-01" db="EMBL/GenBank/DDBJ databases">
        <title>Genomes of bacteria type strains.</title>
        <authorList>
            <person name="Chen J."/>
            <person name="Zhu S."/>
            <person name="Chen J."/>
        </authorList>
    </citation>
    <scope>NUCLEOTIDE SEQUENCE [LARGE SCALE GENOMIC DNA]</scope>
    <source>
        <strain evidence="9 10">KCTC 52919</strain>
    </source>
</reference>
<keyword evidence="3" id="KW-0808">Transferase</keyword>
<dbReference type="UniPathway" id="UPA00219"/>
<evidence type="ECO:0000256" key="7">
    <source>
        <dbReference type="SAM" id="MobiDB-lite"/>
    </source>
</evidence>
<name>A0A6L9ML70_9HYPH</name>
<dbReference type="Pfam" id="PF03734">
    <property type="entry name" value="YkuD"/>
    <property type="match status" value="1"/>
</dbReference>
<accession>A0A6L9ML70</accession>
<dbReference type="GO" id="GO:0071555">
    <property type="term" value="P:cell wall organization"/>
    <property type="evidence" value="ECO:0007669"/>
    <property type="project" value="UniProtKB-KW"/>
</dbReference>
<sequence length="73" mass="8055">MIVVDPAAHFRYLVMENGPAMRYGVGVGQAGLEFTGEGIIGRKVDWPRWKPTPDMIEREPDGQPQSIAEGDLT</sequence>
<protein>
    <recommendedName>
        <fullName evidence="8">L,D-TPase catalytic domain-containing protein</fullName>
    </recommendedName>
</protein>
<evidence type="ECO:0000313" key="10">
    <source>
        <dbReference type="Proteomes" id="UP000476332"/>
    </source>
</evidence>